<feature type="transmembrane region" description="Helical" evidence="5">
    <location>
        <begin position="91"/>
        <end position="113"/>
    </location>
</feature>
<dbReference type="PATRIC" id="fig|1149862.3.peg.4479"/>
<feature type="transmembrane region" description="Helical" evidence="5">
    <location>
        <begin position="160"/>
        <end position="178"/>
    </location>
</feature>
<evidence type="ECO:0000256" key="5">
    <source>
        <dbReference type="SAM" id="Phobius"/>
    </source>
</evidence>
<dbReference type="AlphaFoldDB" id="I9L5X2"/>
<keyword evidence="4 5" id="KW-0472">Membrane</keyword>
<evidence type="ECO:0000313" key="7">
    <source>
        <dbReference type="Proteomes" id="UP000004324"/>
    </source>
</evidence>
<dbReference type="OrthoDB" id="141480at2"/>
<accession>I9L5X2</accession>
<evidence type="ECO:0000256" key="1">
    <source>
        <dbReference type="ARBA" id="ARBA00004141"/>
    </source>
</evidence>
<dbReference type="RefSeq" id="WP_007938511.1">
    <property type="nucleotide sequence ID" value="NZ_AKVJ01000076.1"/>
</dbReference>
<evidence type="ECO:0000256" key="2">
    <source>
        <dbReference type="ARBA" id="ARBA00022692"/>
    </source>
</evidence>
<name>I9L5X2_9FIRM</name>
<organism evidence="6 7">
    <name type="scientific">Pelosinus fermentans B4</name>
    <dbReference type="NCBI Taxonomy" id="1149862"/>
    <lineage>
        <taxon>Bacteria</taxon>
        <taxon>Bacillati</taxon>
        <taxon>Bacillota</taxon>
        <taxon>Negativicutes</taxon>
        <taxon>Selenomonadales</taxon>
        <taxon>Sporomusaceae</taxon>
        <taxon>Pelosinus</taxon>
    </lineage>
</organism>
<feature type="transmembrane region" description="Helical" evidence="5">
    <location>
        <begin position="322"/>
        <end position="339"/>
    </location>
</feature>
<gene>
    <name evidence="6" type="ORF">FB4_1448</name>
</gene>
<dbReference type="GO" id="GO:0034755">
    <property type="term" value="P:iron ion transmembrane transport"/>
    <property type="evidence" value="ECO:0007669"/>
    <property type="project" value="TreeGrafter"/>
</dbReference>
<reference evidence="6 7" key="1">
    <citation type="journal article" date="2012" name="J. Bacteriol.">
        <title>Draft Genome Sequences for Two Metal-Reducing Pelosinus fermentans Strains Isolated from a Cr(VI)-Contaminated Site and for Type Strain R7.</title>
        <authorList>
            <person name="Brown S.D."/>
            <person name="Podar M."/>
            <person name="Klingeman D.M."/>
            <person name="Johnson C.M."/>
            <person name="Yang Z.K."/>
            <person name="Utturkar S.M."/>
            <person name="Land M.L."/>
            <person name="Mosher J.J."/>
            <person name="Hurt R.A.Jr."/>
            <person name="Phelps T.J."/>
            <person name="Palumbo A.V."/>
            <person name="Arkin A.P."/>
            <person name="Hazen T.C."/>
            <person name="Elias D.A."/>
        </authorList>
    </citation>
    <scope>NUCLEOTIDE SEQUENCE [LARGE SCALE GENOMIC DNA]</scope>
    <source>
        <strain evidence="6 7">B4</strain>
    </source>
</reference>
<protein>
    <submittedName>
        <fullName evidence="6">Natural resistance-associated macrophage protein</fullName>
    </submittedName>
</protein>
<proteinExistence type="predicted"/>
<feature type="transmembrane region" description="Helical" evidence="5">
    <location>
        <begin position="345"/>
        <end position="369"/>
    </location>
</feature>
<feature type="transmembrane region" description="Helical" evidence="5">
    <location>
        <begin position="284"/>
        <end position="310"/>
    </location>
</feature>
<feature type="transmembrane region" description="Helical" evidence="5">
    <location>
        <begin position="125"/>
        <end position="148"/>
    </location>
</feature>
<comment type="caution">
    <text evidence="6">The sequence shown here is derived from an EMBL/GenBank/DDBJ whole genome shotgun (WGS) entry which is preliminary data.</text>
</comment>
<dbReference type="Pfam" id="PF01566">
    <property type="entry name" value="Nramp"/>
    <property type="match status" value="1"/>
</dbReference>
<evidence type="ECO:0000313" key="6">
    <source>
        <dbReference type="EMBL" id="EIW15759.1"/>
    </source>
</evidence>
<dbReference type="Proteomes" id="UP000004324">
    <property type="component" value="Unassembled WGS sequence"/>
</dbReference>
<feature type="transmembrane region" description="Helical" evidence="5">
    <location>
        <begin position="198"/>
        <end position="220"/>
    </location>
</feature>
<evidence type="ECO:0000256" key="4">
    <source>
        <dbReference type="ARBA" id="ARBA00023136"/>
    </source>
</evidence>
<keyword evidence="7" id="KW-1185">Reference proteome</keyword>
<dbReference type="GO" id="GO:0005384">
    <property type="term" value="F:manganese ion transmembrane transporter activity"/>
    <property type="evidence" value="ECO:0007669"/>
    <property type="project" value="TreeGrafter"/>
</dbReference>
<dbReference type="GO" id="GO:0005886">
    <property type="term" value="C:plasma membrane"/>
    <property type="evidence" value="ECO:0007669"/>
    <property type="project" value="TreeGrafter"/>
</dbReference>
<feature type="transmembrane region" description="Helical" evidence="5">
    <location>
        <begin position="21"/>
        <end position="42"/>
    </location>
</feature>
<dbReference type="GO" id="GO:0015086">
    <property type="term" value="F:cadmium ion transmembrane transporter activity"/>
    <property type="evidence" value="ECO:0007669"/>
    <property type="project" value="TreeGrafter"/>
</dbReference>
<dbReference type="InterPro" id="IPR001046">
    <property type="entry name" value="NRAMP_fam"/>
</dbReference>
<evidence type="ECO:0000256" key="3">
    <source>
        <dbReference type="ARBA" id="ARBA00022989"/>
    </source>
</evidence>
<feature type="transmembrane region" description="Helical" evidence="5">
    <location>
        <begin position="48"/>
        <end position="70"/>
    </location>
</feature>
<keyword evidence="3 5" id="KW-1133">Transmembrane helix</keyword>
<dbReference type="PANTHER" id="PTHR11706:SF2">
    <property type="entry name" value="TRANSPORTER PROTEIN"/>
    <property type="match status" value="1"/>
</dbReference>
<keyword evidence="2 5" id="KW-0812">Transmembrane</keyword>
<sequence length="411" mass="43099">METNNKVTNTEKQSPVRAQSNLSLLLGAAFLMATSAIGPGFLTQTTVFTQKLAASFGFVILMSIILDIGAQMNVWRIIAVSEKRGQDIANMVFPGLGYLVAFLIVLGGLAFNIGNIGGAGLGMNVIFGVTPVTGAIISAAVAITIFLIKEAGKAMDRVTQIAGFVMIGLTVYIAISSAPPVGEAIMKSFVPDQIDMFAIITLVGGTVGGYITFAGGHRLLDAGIRGVKALPQVTQSSVSGILITSIMRVVLFLAALGVVSQGLTIDPTNPPASVFKLAAGNVGYKVFGVVMWAAAITSVIGAAYTSVSFIKTFSTSIARHEKAVIIGFILVSTLVFSLVGQPVKILVLVGSLNGLILPITLATILVAAYRKNIVGDYKHPLWMTIFGGLVVVMMAYMSGYTLINTLPKMFQ</sequence>
<dbReference type="EMBL" id="AKVJ01000076">
    <property type="protein sequence ID" value="EIW15759.1"/>
    <property type="molecule type" value="Genomic_DNA"/>
</dbReference>
<comment type="subcellular location">
    <subcellularLocation>
        <location evidence="1">Membrane</location>
        <topology evidence="1">Multi-pass membrane protein</topology>
    </subcellularLocation>
</comment>
<feature type="transmembrane region" description="Helical" evidence="5">
    <location>
        <begin position="241"/>
        <end position="264"/>
    </location>
</feature>
<dbReference type="PANTHER" id="PTHR11706">
    <property type="entry name" value="SOLUTE CARRIER PROTEIN FAMILY 11 MEMBER"/>
    <property type="match status" value="1"/>
</dbReference>
<feature type="transmembrane region" description="Helical" evidence="5">
    <location>
        <begin position="381"/>
        <end position="403"/>
    </location>
</feature>